<evidence type="ECO:0000313" key="4">
    <source>
        <dbReference type="Proteomes" id="UP001187868"/>
    </source>
</evidence>
<gene>
    <name evidence="3" type="ORF">RUJ08_02160</name>
</gene>
<dbReference type="Proteomes" id="UP001187868">
    <property type="component" value="Unassembled WGS sequence"/>
</dbReference>
<keyword evidence="1" id="KW-0732">Signal</keyword>
<feature type="signal peptide" evidence="1">
    <location>
        <begin position="1"/>
        <end position="21"/>
    </location>
</feature>
<reference evidence="3 4" key="1">
    <citation type="submission" date="2023-10" db="EMBL/GenBank/DDBJ databases">
        <title>Clonality and diversity in the soft rot Dickeya solani phytopathogen.</title>
        <authorList>
            <person name="Pedron J."/>
            <person name="Van Gijisegem F."/>
            <person name="Portier P."/>
            <person name="Taghouti G."/>
        </authorList>
    </citation>
    <scope>NUCLEOTIDE SEQUENCE [LARGE SCALE GENOMIC DNA]</scope>
    <source>
        <strain evidence="3 4">FVG2-MFV017-A9</strain>
    </source>
</reference>
<dbReference type="InterPro" id="IPR001011">
    <property type="entry name" value="Acid_Pase_classA_bac"/>
</dbReference>
<feature type="domain" description="Phosphatidic acid phosphatase type 2/haloperoxidase" evidence="2">
    <location>
        <begin position="177"/>
        <end position="296"/>
    </location>
</feature>
<organism evidence="3 4">
    <name type="scientific">Dickeya solani</name>
    <dbReference type="NCBI Taxonomy" id="1089444"/>
    <lineage>
        <taxon>Bacteria</taxon>
        <taxon>Pseudomonadati</taxon>
        <taxon>Pseudomonadota</taxon>
        <taxon>Gammaproteobacteria</taxon>
        <taxon>Enterobacterales</taxon>
        <taxon>Pectobacteriaceae</taxon>
        <taxon>Dickeya</taxon>
    </lineage>
</organism>
<keyword evidence="4" id="KW-1185">Reference proteome</keyword>
<evidence type="ECO:0000256" key="1">
    <source>
        <dbReference type="SAM" id="SignalP"/>
    </source>
</evidence>
<sequence>MRYSVVFMVVTCTLAVWQAQAAVDGDAIVQQMSLLQTTTQASSSKPVVDMQQQVQRYLQKALQGSAPLLTRSVMNNAPYLSEPWDDVKWLKATNYRFNSQDQQQDIIPLLSGFNALPADVLQENIATVERINQDASPALQQKALIDAENTRYLFALAEALGPKLGEAFLDAYQHGEIGKAAVLLKASNVSTSAAKNAFNYPRPFRQSGNRIHLVPDTAVVMDNQPYTASDGAFPSGHTSGGYNAALLMGQMLPERFVPLIDRAATYGYSRLVLGVHYPLDVIGGRMAAERSVAHILNDPAYRVLFNEAKTQLRAALEKACGTTLAECAKPQGKNDPYTDPAMTSFYRYTMTYHLPAAIVEALPVKVPEGAEVLLEGPLPQLSAAQRRALMAKTAIADGYPLSSGDMDANFWQRLNLHDAVAAAEQ</sequence>
<accession>A0ABU4EA85</accession>
<dbReference type="InterPro" id="IPR000326">
    <property type="entry name" value="PAP2/HPO"/>
</dbReference>
<proteinExistence type="predicted"/>
<dbReference type="InterPro" id="IPR036938">
    <property type="entry name" value="PAP2/HPO_sf"/>
</dbReference>
<feature type="chain" id="PRO_5046905033" evidence="1">
    <location>
        <begin position="22"/>
        <end position="425"/>
    </location>
</feature>
<comment type="caution">
    <text evidence="3">The sequence shown here is derived from an EMBL/GenBank/DDBJ whole genome shotgun (WGS) entry which is preliminary data.</text>
</comment>
<dbReference type="Pfam" id="PF01569">
    <property type="entry name" value="PAP2"/>
    <property type="match status" value="1"/>
</dbReference>
<protein>
    <submittedName>
        <fullName evidence="3">Phosphatase PAP2 family protein</fullName>
    </submittedName>
</protein>
<dbReference type="EMBL" id="JAWLLM010000001">
    <property type="protein sequence ID" value="MDV7040924.1"/>
    <property type="molecule type" value="Genomic_DNA"/>
</dbReference>
<dbReference type="CDD" id="cd03397">
    <property type="entry name" value="PAP2_acid_phosphatase"/>
    <property type="match status" value="1"/>
</dbReference>
<dbReference type="Gene3D" id="1.20.144.10">
    <property type="entry name" value="Phosphatidic acid phosphatase type 2/haloperoxidase"/>
    <property type="match status" value="1"/>
</dbReference>
<name>A0ABU4EA85_9GAMM</name>
<evidence type="ECO:0000259" key="2">
    <source>
        <dbReference type="SMART" id="SM00014"/>
    </source>
</evidence>
<evidence type="ECO:0000313" key="3">
    <source>
        <dbReference type="EMBL" id="MDV7040924.1"/>
    </source>
</evidence>
<dbReference type="SUPFAM" id="SSF48317">
    <property type="entry name" value="Acid phosphatase/Vanadium-dependent haloperoxidase"/>
    <property type="match status" value="1"/>
</dbReference>
<dbReference type="SMART" id="SM00014">
    <property type="entry name" value="acidPPc"/>
    <property type="match status" value="1"/>
</dbReference>
<dbReference type="RefSeq" id="WP_057083080.1">
    <property type="nucleotide sequence ID" value="NZ_CP104920.1"/>
</dbReference>